<protein>
    <submittedName>
        <fullName evidence="2">Uncharacterized protein</fullName>
    </submittedName>
</protein>
<dbReference type="EMBL" id="JACGWK010001340">
    <property type="protein sequence ID" value="KAL0290670.1"/>
    <property type="molecule type" value="Genomic_DNA"/>
</dbReference>
<evidence type="ECO:0000313" key="2">
    <source>
        <dbReference type="EMBL" id="KAL0290670.1"/>
    </source>
</evidence>
<dbReference type="AlphaFoldDB" id="A0AAW2J896"/>
<feature type="region of interest" description="Disordered" evidence="1">
    <location>
        <begin position="129"/>
        <end position="171"/>
    </location>
</feature>
<evidence type="ECO:0000256" key="1">
    <source>
        <dbReference type="SAM" id="MobiDB-lite"/>
    </source>
</evidence>
<reference evidence="2" key="1">
    <citation type="submission" date="2020-06" db="EMBL/GenBank/DDBJ databases">
        <authorList>
            <person name="Li T."/>
            <person name="Hu X."/>
            <person name="Zhang T."/>
            <person name="Song X."/>
            <person name="Zhang H."/>
            <person name="Dai N."/>
            <person name="Sheng W."/>
            <person name="Hou X."/>
            <person name="Wei L."/>
        </authorList>
    </citation>
    <scope>NUCLEOTIDE SEQUENCE</scope>
    <source>
        <strain evidence="2">G01</strain>
        <tissue evidence="2">Leaf</tissue>
    </source>
</reference>
<proteinExistence type="predicted"/>
<reference evidence="2" key="2">
    <citation type="journal article" date="2024" name="Plant">
        <title>Genomic evolution and insights into agronomic trait innovations of Sesamum species.</title>
        <authorList>
            <person name="Miao H."/>
            <person name="Wang L."/>
            <person name="Qu L."/>
            <person name="Liu H."/>
            <person name="Sun Y."/>
            <person name="Le M."/>
            <person name="Wang Q."/>
            <person name="Wei S."/>
            <person name="Zheng Y."/>
            <person name="Lin W."/>
            <person name="Duan Y."/>
            <person name="Cao H."/>
            <person name="Xiong S."/>
            <person name="Wang X."/>
            <person name="Wei L."/>
            <person name="Li C."/>
            <person name="Ma Q."/>
            <person name="Ju M."/>
            <person name="Zhao R."/>
            <person name="Li G."/>
            <person name="Mu C."/>
            <person name="Tian Q."/>
            <person name="Mei H."/>
            <person name="Zhang T."/>
            <person name="Gao T."/>
            <person name="Zhang H."/>
        </authorList>
    </citation>
    <scope>NUCLEOTIDE SEQUENCE</scope>
    <source>
        <strain evidence="2">G01</strain>
    </source>
</reference>
<accession>A0AAW2J896</accession>
<organism evidence="2">
    <name type="scientific">Sesamum angustifolium</name>
    <dbReference type="NCBI Taxonomy" id="2727405"/>
    <lineage>
        <taxon>Eukaryota</taxon>
        <taxon>Viridiplantae</taxon>
        <taxon>Streptophyta</taxon>
        <taxon>Embryophyta</taxon>
        <taxon>Tracheophyta</taxon>
        <taxon>Spermatophyta</taxon>
        <taxon>Magnoliopsida</taxon>
        <taxon>eudicotyledons</taxon>
        <taxon>Gunneridae</taxon>
        <taxon>Pentapetalae</taxon>
        <taxon>asterids</taxon>
        <taxon>lamiids</taxon>
        <taxon>Lamiales</taxon>
        <taxon>Pedaliaceae</taxon>
        <taxon>Sesamum</taxon>
    </lineage>
</organism>
<gene>
    <name evidence="2" type="ORF">Sangu_2564100</name>
</gene>
<sequence>MPLIIGFTDRNSRSSSSYPEGTSEGTSLLDGSLVFRPYTQVRRTICTSVSLRASTRVSSGSSPRSGIVHHLSGPDRLLGPCLRRGRDGGARLASAGAAVCRSTPKARAVRTTIGATAFRGGISTARALAAPSIRAGPRPEADRRPALAVPHPTGAHRRPPSASLPTISSTL</sequence>
<comment type="caution">
    <text evidence="2">The sequence shown here is derived from an EMBL/GenBank/DDBJ whole genome shotgun (WGS) entry which is preliminary data.</text>
</comment>
<name>A0AAW2J896_9LAMI</name>